<dbReference type="EMBL" id="QRBF01000001">
    <property type="protein sequence ID" value="RDS85786.1"/>
    <property type="molecule type" value="Genomic_DNA"/>
</dbReference>
<dbReference type="Proteomes" id="UP000255334">
    <property type="component" value="Unassembled WGS sequence"/>
</dbReference>
<dbReference type="RefSeq" id="WP_115476037.1">
    <property type="nucleotide sequence ID" value="NZ_QRBF01000001.1"/>
</dbReference>
<keyword evidence="3" id="KW-1185">Reference proteome</keyword>
<dbReference type="Pfam" id="PF13787">
    <property type="entry name" value="HXXEE"/>
    <property type="match status" value="1"/>
</dbReference>
<accession>A0A370XBL8</accession>
<proteinExistence type="predicted"/>
<gene>
    <name evidence="2" type="ORF">DWU99_00470</name>
</gene>
<dbReference type="AlphaFoldDB" id="A0A370XBL8"/>
<sequence length="161" mass="17993">MPSELIGTSALGIAALISIVLTMLRRPRWTDTVSIERVSRVFLFGLAAQCLHFMEESLTHFPVRLPELLGLPPWPDDFFVVFNLLWLAVWILSSIGLRAGYRVAMFPIWFFAISCLVNLIAHPILSLAVGGYFPGLLTSPLVGLFGVWLVMRLIALTRPSR</sequence>
<feature type="transmembrane region" description="Helical" evidence="1">
    <location>
        <begin position="37"/>
        <end position="54"/>
    </location>
</feature>
<keyword evidence="1" id="KW-1133">Transmembrane helix</keyword>
<keyword evidence="1" id="KW-0472">Membrane</keyword>
<feature type="transmembrane region" description="Helical" evidence="1">
    <location>
        <begin position="6"/>
        <end position="25"/>
    </location>
</feature>
<dbReference type="OrthoDB" id="339302at2"/>
<name>A0A370XBL8_9GAMM</name>
<organism evidence="2 3">
    <name type="scientific">Dyella psychrodurans</name>
    <dbReference type="NCBI Taxonomy" id="1927960"/>
    <lineage>
        <taxon>Bacteria</taxon>
        <taxon>Pseudomonadati</taxon>
        <taxon>Pseudomonadota</taxon>
        <taxon>Gammaproteobacteria</taxon>
        <taxon>Lysobacterales</taxon>
        <taxon>Rhodanobacteraceae</taxon>
        <taxon>Dyella</taxon>
    </lineage>
</organism>
<dbReference type="InterPro" id="IPR025671">
    <property type="entry name" value="HXXEE"/>
</dbReference>
<feature type="transmembrane region" description="Helical" evidence="1">
    <location>
        <begin position="104"/>
        <end position="125"/>
    </location>
</feature>
<comment type="caution">
    <text evidence="2">The sequence shown here is derived from an EMBL/GenBank/DDBJ whole genome shotgun (WGS) entry which is preliminary data.</text>
</comment>
<keyword evidence="1" id="KW-0812">Transmembrane</keyword>
<feature type="transmembrane region" description="Helical" evidence="1">
    <location>
        <begin position="78"/>
        <end position="97"/>
    </location>
</feature>
<protein>
    <submittedName>
        <fullName evidence="2">HXXEE domain-containing protein</fullName>
    </submittedName>
</protein>
<evidence type="ECO:0000256" key="1">
    <source>
        <dbReference type="SAM" id="Phobius"/>
    </source>
</evidence>
<reference evidence="2 3" key="1">
    <citation type="submission" date="2018-07" db="EMBL/GenBank/DDBJ databases">
        <title>Dyella monticola sp. nov. and Dyella psychrodurans sp. nov. isolated from monsoon evergreen broad-leaved forest soil of Dinghu Mountain, China.</title>
        <authorList>
            <person name="Gao Z."/>
            <person name="Qiu L."/>
        </authorList>
    </citation>
    <scope>NUCLEOTIDE SEQUENCE [LARGE SCALE GENOMIC DNA]</scope>
    <source>
        <strain evidence="2 3">4MSK11</strain>
    </source>
</reference>
<evidence type="ECO:0000313" key="3">
    <source>
        <dbReference type="Proteomes" id="UP000255334"/>
    </source>
</evidence>
<feature type="transmembrane region" description="Helical" evidence="1">
    <location>
        <begin position="131"/>
        <end position="151"/>
    </location>
</feature>
<evidence type="ECO:0000313" key="2">
    <source>
        <dbReference type="EMBL" id="RDS85786.1"/>
    </source>
</evidence>